<name>A0AAD6RI90_9ROSI</name>
<dbReference type="Pfam" id="PF00078">
    <property type="entry name" value="RVT_1"/>
    <property type="match status" value="1"/>
</dbReference>
<feature type="domain" description="Reverse transcriptase" evidence="1">
    <location>
        <begin position="139"/>
        <end position="359"/>
    </location>
</feature>
<comment type="caution">
    <text evidence="2">The sequence shown here is derived from an EMBL/GenBank/DDBJ whole genome shotgun (WGS) entry which is preliminary data.</text>
</comment>
<evidence type="ECO:0000313" key="2">
    <source>
        <dbReference type="EMBL" id="KAJ7009510.1"/>
    </source>
</evidence>
<keyword evidence="3" id="KW-1185">Reference proteome</keyword>
<organism evidence="2 3">
    <name type="scientific">Populus alba x Populus x berolinensis</name>
    <dbReference type="NCBI Taxonomy" id="444605"/>
    <lineage>
        <taxon>Eukaryota</taxon>
        <taxon>Viridiplantae</taxon>
        <taxon>Streptophyta</taxon>
        <taxon>Embryophyta</taxon>
        <taxon>Tracheophyta</taxon>
        <taxon>Spermatophyta</taxon>
        <taxon>Magnoliopsida</taxon>
        <taxon>eudicotyledons</taxon>
        <taxon>Gunneridae</taxon>
        <taxon>Pentapetalae</taxon>
        <taxon>rosids</taxon>
        <taxon>fabids</taxon>
        <taxon>Malpighiales</taxon>
        <taxon>Salicaceae</taxon>
        <taxon>Saliceae</taxon>
        <taxon>Populus</taxon>
    </lineage>
</organism>
<dbReference type="CDD" id="cd01650">
    <property type="entry name" value="RT_nLTR_like"/>
    <property type="match status" value="1"/>
</dbReference>
<dbReference type="PANTHER" id="PTHR46890:SF50">
    <property type="entry name" value="RNA-DIRECTED DNA POLYMERASE, EUKARYOTA, REVERSE TRANSCRIPTASE ZINC-BINDING DOMAIN PROTEIN-RELATED"/>
    <property type="match status" value="1"/>
</dbReference>
<protein>
    <recommendedName>
        <fullName evidence="1">Reverse transcriptase domain-containing protein</fullName>
    </recommendedName>
</protein>
<dbReference type="InterPro" id="IPR000477">
    <property type="entry name" value="RT_dom"/>
</dbReference>
<evidence type="ECO:0000313" key="3">
    <source>
        <dbReference type="Proteomes" id="UP001164929"/>
    </source>
</evidence>
<dbReference type="InterPro" id="IPR052343">
    <property type="entry name" value="Retrotransposon-Effector_Assoc"/>
</dbReference>
<sequence>MMLGDQKERRVQEQTGPYVHKLILPSSLPRKAKSSILKIHHNGNTFDSQQGIKPVAVDYFSELYDSPSERKPQLNPLGFKCLSKESSEWLEQEITTEEVKHSVWGCDGSKNPGLDGFNFKFYRLAWDFIAQDILDIVLSFFKIGRLPKGINTTYVTLLPKTVDPTKFKDFRLISMIHGIYKIIAKILMSRLKIVMQDIISINQSMFIAYCNIIDGFMIANKLMSNLKKRKAVGLIFKIDFHKAFDSISWDYLDDIMGYMRFGRKWRNMIYECLSSSKLSVLINGSPSKEFYVWRGLRQGDPISPFLFDIVVEGLSALTVLFQKAYSGNISKGLQFALGICLSHLQYVEDTLIFIPTDID</sequence>
<evidence type="ECO:0000259" key="1">
    <source>
        <dbReference type="PROSITE" id="PS50878"/>
    </source>
</evidence>
<dbReference type="PANTHER" id="PTHR46890">
    <property type="entry name" value="NON-LTR RETROLELEMENT REVERSE TRANSCRIPTASE-LIKE PROTEIN-RELATED"/>
    <property type="match status" value="1"/>
</dbReference>
<dbReference type="InterPro" id="IPR043502">
    <property type="entry name" value="DNA/RNA_pol_sf"/>
</dbReference>
<dbReference type="AlphaFoldDB" id="A0AAD6RI90"/>
<dbReference type="PROSITE" id="PS50878">
    <property type="entry name" value="RT_POL"/>
    <property type="match status" value="1"/>
</dbReference>
<dbReference type="SUPFAM" id="SSF56672">
    <property type="entry name" value="DNA/RNA polymerases"/>
    <property type="match status" value="1"/>
</dbReference>
<gene>
    <name evidence="2" type="ORF">NC653_000258</name>
</gene>
<accession>A0AAD6RI90</accession>
<dbReference type="Proteomes" id="UP001164929">
    <property type="component" value="Chromosome 1"/>
</dbReference>
<reference evidence="2 3" key="1">
    <citation type="journal article" date="2023" name="Mol. Ecol. Resour.">
        <title>Chromosome-level genome assembly of a triploid poplar Populus alba 'Berolinensis'.</title>
        <authorList>
            <person name="Chen S."/>
            <person name="Yu Y."/>
            <person name="Wang X."/>
            <person name="Wang S."/>
            <person name="Zhang T."/>
            <person name="Zhou Y."/>
            <person name="He R."/>
            <person name="Meng N."/>
            <person name="Wang Y."/>
            <person name="Liu W."/>
            <person name="Liu Z."/>
            <person name="Liu J."/>
            <person name="Guo Q."/>
            <person name="Huang H."/>
            <person name="Sederoff R.R."/>
            <person name="Wang G."/>
            <person name="Qu G."/>
            <person name="Chen S."/>
        </authorList>
    </citation>
    <scope>NUCLEOTIDE SEQUENCE [LARGE SCALE GENOMIC DNA]</scope>
    <source>
        <strain evidence="2">SC-2020</strain>
    </source>
</reference>
<dbReference type="EMBL" id="JAQIZT010000001">
    <property type="protein sequence ID" value="KAJ7009510.1"/>
    <property type="molecule type" value="Genomic_DNA"/>
</dbReference>
<proteinExistence type="predicted"/>